<comment type="caution">
    <text evidence="2">The sequence shown here is derived from an EMBL/GenBank/DDBJ whole genome shotgun (WGS) entry which is preliminary data.</text>
</comment>
<name>A0AAV8RVQ4_ENSVE</name>
<protein>
    <submittedName>
        <fullName evidence="2">Uncharacterized protein</fullName>
    </submittedName>
</protein>
<dbReference type="AlphaFoldDB" id="A0AAV8RVQ4"/>
<feature type="region of interest" description="Disordered" evidence="1">
    <location>
        <begin position="1"/>
        <end position="51"/>
    </location>
</feature>
<reference evidence="2 3" key="1">
    <citation type="submission" date="2022-12" db="EMBL/GenBank/DDBJ databases">
        <title>Chromosome-scale assembly of the Ensete ventricosum genome.</title>
        <authorList>
            <person name="Dussert Y."/>
            <person name="Stocks J."/>
            <person name="Wendawek A."/>
            <person name="Woldeyes F."/>
            <person name="Nichols R.A."/>
            <person name="Borrell J.S."/>
        </authorList>
    </citation>
    <scope>NUCLEOTIDE SEQUENCE [LARGE SCALE GENOMIC DNA]</scope>
    <source>
        <strain evidence="3">cv. Maze</strain>
        <tissue evidence="2">Seeds</tissue>
    </source>
</reference>
<evidence type="ECO:0000313" key="2">
    <source>
        <dbReference type="EMBL" id="KAJ8510850.1"/>
    </source>
</evidence>
<sequence length="118" mass="12169">MPASLIEASGVHGDPPSTMGATKPLIGTEGTFANTPLPPPPPPPPPPSLSLSRARAHIALSAIDATLANVKHNDDAVALASDLLLDAAVISPKSTKAKIIDIEKCLVNKETLGRRLDL</sequence>
<accession>A0AAV8RVQ4</accession>
<dbReference type="Proteomes" id="UP001222027">
    <property type="component" value="Unassembled WGS sequence"/>
</dbReference>
<proteinExistence type="predicted"/>
<dbReference type="EMBL" id="JAQQAF010000001">
    <property type="protein sequence ID" value="KAJ8510850.1"/>
    <property type="molecule type" value="Genomic_DNA"/>
</dbReference>
<evidence type="ECO:0000256" key="1">
    <source>
        <dbReference type="SAM" id="MobiDB-lite"/>
    </source>
</evidence>
<keyword evidence="3" id="KW-1185">Reference proteome</keyword>
<gene>
    <name evidence="2" type="ORF">OPV22_001284</name>
</gene>
<evidence type="ECO:0000313" key="3">
    <source>
        <dbReference type="Proteomes" id="UP001222027"/>
    </source>
</evidence>
<feature type="compositionally biased region" description="Pro residues" evidence="1">
    <location>
        <begin position="36"/>
        <end position="48"/>
    </location>
</feature>
<organism evidence="2 3">
    <name type="scientific">Ensete ventricosum</name>
    <name type="common">Abyssinian banana</name>
    <name type="synonym">Musa ensete</name>
    <dbReference type="NCBI Taxonomy" id="4639"/>
    <lineage>
        <taxon>Eukaryota</taxon>
        <taxon>Viridiplantae</taxon>
        <taxon>Streptophyta</taxon>
        <taxon>Embryophyta</taxon>
        <taxon>Tracheophyta</taxon>
        <taxon>Spermatophyta</taxon>
        <taxon>Magnoliopsida</taxon>
        <taxon>Liliopsida</taxon>
        <taxon>Zingiberales</taxon>
        <taxon>Musaceae</taxon>
        <taxon>Ensete</taxon>
    </lineage>
</organism>